<comment type="catalytic activity">
    <reaction evidence="9">
        <text>a secondary alcohol + NAD(+) = a ketone + NADH + H(+)</text>
        <dbReference type="Rhea" id="RHEA:10740"/>
        <dbReference type="ChEBI" id="CHEBI:15378"/>
        <dbReference type="ChEBI" id="CHEBI:17087"/>
        <dbReference type="ChEBI" id="CHEBI:35681"/>
        <dbReference type="ChEBI" id="CHEBI:57540"/>
        <dbReference type="ChEBI" id="CHEBI:57945"/>
        <dbReference type="EC" id="1.1.1.1"/>
    </reaction>
</comment>
<dbReference type="InterPro" id="IPR020843">
    <property type="entry name" value="ER"/>
</dbReference>
<organism evidence="13 14">
    <name type="scientific">Mycolicibacterium fortuitum</name>
    <name type="common">Mycobacterium fortuitum</name>
    <dbReference type="NCBI Taxonomy" id="1766"/>
    <lineage>
        <taxon>Bacteria</taxon>
        <taxon>Bacillati</taxon>
        <taxon>Actinomycetota</taxon>
        <taxon>Actinomycetes</taxon>
        <taxon>Mycobacteriales</taxon>
        <taxon>Mycobacteriaceae</taxon>
        <taxon>Mycolicibacterium</taxon>
    </lineage>
</organism>
<dbReference type="InterPro" id="IPR011032">
    <property type="entry name" value="GroES-like_sf"/>
</dbReference>
<evidence type="ECO:0000256" key="5">
    <source>
        <dbReference type="ARBA" id="ARBA00022723"/>
    </source>
</evidence>
<reference evidence="13 14" key="1">
    <citation type="journal article" date="2015" name="MBio">
        <title>Enzymatic Degradation of Phenazines Can Generate Energy and Protect Sensitive Organisms from Toxicity.</title>
        <authorList>
            <person name="Costa K.C."/>
            <person name="Bergkessel M."/>
            <person name="Saunders S."/>
            <person name="Korlach J."/>
            <person name="Newman D.K."/>
        </authorList>
    </citation>
    <scope>NUCLEOTIDE SEQUENCE [LARGE SCALE GENOMIC DNA]</scope>
    <source>
        <strain evidence="13 14">CT6</strain>
    </source>
</reference>
<dbReference type="SMART" id="SM00829">
    <property type="entry name" value="PKS_ER"/>
    <property type="match status" value="1"/>
</dbReference>
<proteinExistence type="inferred from homology"/>
<keyword evidence="8" id="KW-0520">NAD</keyword>
<dbReference type="FunFam" id="3.40.50.720:FF:000039">
    <property type="entry name" value="Alcohol dehydrogenase AdhP"/>
    <property type="match status" value="1"/>
</dbReference>
<keyword evidence="14" id="KW-1185">Reference proteome</keyword>
<dbReference type="PROSITE" id="PS00059">
    <property type="entry name" value="ADH_ZINC"/>
    <property type="match status" value="1"/>
</dbReference>
<dbReference type="InterPro" id="IPR002328">
    <property type="entry name" value="ADH_Zn_CS"/>
</dbReference>
<keyword evidence="6 11" id="KW-0862">Zinc</keyword>
<dbReference type="GO" id="GO:0004022">
    <property type="term" value="F:alcohol dehydrogenase (NAD+) activity"/>
    <property type="evidence" value="ECO:0007669"/>
    <property type="project" value="UniProtKB-EC"/>
</dbReference>
<dbReference type="SUPFAM" id="SSF50129">
    <property type="entry name" value="GroES-like"/>
    <property type="match status" value="1"/>
</dbReference>
<name>A0A0N9XVS9_MYCFO</name>
<dbReference type="InterPro" id="IPR013149">
    <property type="entry name" value="ADH-like_C"/>
</dbReference>
<dbReference type="Gene3D" id="3.90.180.10">
    <property type="entry name" value="Medium-chain alcohol dehydrogenases, catalytic domain"/>
    <property type="match status" value="1"/>
</dbReference>
<evidence type="ECO:0000259" key="12">
    <source>
        <dbReference type="SMART" id="SM00829"/>
    </source>
</evidence>
<dbReference type="EMBL" id="CP011269">
    <property type="protein sequence ID" value="ALI24280.1"/>
    <property type="molecule type" value="Genomic_DNA"/>
</dbReference>
<evidence type="ECO:0000256" key="1">
    <source>
        <dbReference type="ARBA" id="ARBA00001947"/>
    </source>
</evidence>
<comment type="similarity">
    <text evidence="2 11">Belongs to the zinc-containing alcohol dehydrogenase family.</text>
</comment>
<feature type="domain" description="Enoyl reductase (ER)" evidence="12">
    <location>
        <begin position="15"/>
        <end position="336"/>
    </location>
</feature>
<keyword evidence="5 11" id="KW-0479">Metal-binding</keyword>
<dbReference type="InterPro" id="IPR013154">
    <property type="entry name" value="ADH-like_N"/>
</dbReference>
<dbReference type="Proteomes" id="UP000057134">
    <property type="component" value="Chromosome"/>
</dbReference>
<evidence type="ECO:0000313" key="14">
    <source>
        <dbReference type="Proteomes" id="UP000057134"/>
    </source>
</evidence>
<gene>
    <name evidence="13" type="ORF">XA26_04160</name>
</gene>
<dbReference type="AlphaFoldDB" id="A0A0N9XVS9"/>
<dbReference type="Gene3D" id="3.40.50.720">
    <property type="entry name" value="NAD(P)-binding Rossmann-like Domain"/>
    <property type="match status" value="1"/>
</dbReference>
<dbReference type="Pfam" id="PF00107">
    <property type="entry name" value="ADH_zinc_N"/>
    <property type="match status" value="1"/>
</dbReference>
<dbReference type="InterPro" id="IPR036291">
    <property type="entry name" value="NAD(P)-bd_dom_sf"/>
</dbReference>
<keyword evidence="7 13" id="KW-0560">Oxidoreductase</keyword>
<evidence type="ECO:0000256" key="6">
    <source>
        <dbReference type="ARBA" id="ARBA00022833"/>
    </source>
</evidence>
<dbReference type="RefSeq" id="WP_054600859.1">
    <property type="nucleotide sequence ID" value="NZ_CP011269.1"/>
</dbReference>
<evidence type="ECO:0000256" key="4">
    <source>
        <dbReference type="ARBA" id="ARBA00016352"/>
    </source>
</evidence>
<evidence type="ECO:0000256" key="10">
    <source>
        <dbReference type="ARBA" id="ARBA00049243"/>
    </source>
</evidence>
<sequence length="342" mass="35749">MSTTYRSVEVTEPSGAITLTNRPMPEPGDGEVLVRVEACGVCHSDSQIAAGHLPGTVFPVTPGHEVAGRIEALGSGVLDWQVGDRVAVGWFGYYCGSCFRCRRGNFVHCVRSKVTGAGFPGGYAEVMRVHQSGLARIPDALTAIEAAPLACAGVTMFNSLRHSGARPGDVVAVLGIGGLGHLGVQFAARMGFRTVAIARGAEKADMAYQLGAHHYIDSTAVDVAAELRKLGGARVVAATATNRAAISVAGDGLAPHGEVLTLAVLDEPLDITPLQLINSSGTIHGHPAGTAADTEDTLEFAALNGIRPWVEPMPLRDAAAGYDRMMRNEARFRVVLTMTDAG</sequence>
<evidence type="ECO:0000256" key="9">
    <source>
        <dbReference type="ARBA" id="ARBA00049164"/>
    </source>
</evidence>
<comment type="cofactor">
    <cofactor evidence="1 11">
        <name>Zn(2+)</name>
        <dbReference type="ChEBI" id="CHEBI:29105"/>
    </cofactor>
</comment>
<evidence type="ECO:0000256" key="7">
    <source>
        <dbReference type="ARBA" id="ARBA00023002"/>
    </source>
</evidence>
<dbReference type="Pfam" id="PF08240">
    <property type="entry name" value="ADH_N"/>
    <property type="match status" value="1"/>
</dbReference>
<evidence type="ECO:0000256" key="2">
    <source>
        <dbReference type="ARBA" id="ARBA00008072"/>
    </source>
</evidence>
<dbReference type="PANTHER" id="PTHR42940:SF7">
    <property type="entry name" value="ALCOHOL DEHYDROGENASE-LIKE N-TERMINAL DOMAIN-CONTAINING PROTEIN"/>
    <property type="match status" value="1"/>
</dbReference>
<accession>A0A0N9XVS9</accession>
<evidence type="ECO:0000256" key="3">
    <source>
        <dbReference type="ARBA" id="ARBA00013190"/>
    </source>
</evidence>
<dbReference type="STRING" id="1766.XA26_04160"/>
<dbReference type="CDD" id="cd08296">
    <property type="entry name" value="CAD_like"/>
    <property type="match status" value="1"/>
</dbReference>
<dbReference type="GO" id="GO:0008270">
    <property type="term" value="F:zinc ion binding"/>
    <property type="evidence" value="ECO:0007669"/>
    <property type="project" value="InterPro"/>
</dbReference>
<dbReference type="GO" id="GO:0005737">
    <property type="term" value="C:cytoplasm"/>
    <property type="evidence" value="ECO:0007669"/>
    <property type="project" value="TreeGrafter"/>
</dbReference>
<dbReference type="PANTHER" id="PTHR42940">
    <property type="entry name" value="ALCOHOL DEHYDROGENASE 1-RELATED"/>
    <property type="match status" value="1"/>
</dbReference>
<protein>
    <recommendedName>
        <fullName evidence="4">Alcohol dehydrogenase</fullName>
        <ecNumber evidence="3">1.1.1.1</ecNumber>
    </recommendedName>
</protein>
<dbReference type="SUPFAM" id="SSF51735">
    <property type="entry name" value="NAD(P)-binding Rossmann-fold domains"/>
    <property type="match status" value="1"/>
</dbReference>
<evidence type="ECO:0000256" key="8">
    <source>
        <dbReference type="ARBA" id="ARBA00023027"/>
    </source>
</evidence>
<dbReference type="EC" id="1.1.1.1" evidence="3"/>
<dbReference type="PATRIC" id="fig|1766.6.peg.412"/>
<evidence type="ECO:0000313" key="13">
    <source>
        <dbReference type="EMBL" id="ALI24280.1"/>
    </source>
</evidence>
<comment type="catalytic activity">
    <reaction evidence="10">
        <text>a primary alcohol + NAD(+) = an aldehyde + NADH + H(+)</text>
        <dbReference type="Rhea" id="RHEA:10736"/>
        <dbReference type="ChEBI" id="CHEBI:15378"/>
        <dbReference type="ChEBI" id="CHEBI:15734"/>
        <dbReference type="ChEBI" id="CHEBI:17478"/>
        <dbReference type="ChEBI" id="CHEBI:57540"/>
        <dbReference type="ChEBI" id="CHEBI:57945"/>
        <dbReference type="EC" id="1.1.1.1"/>
    </reaction>
</comment>
<dbReference type="KEGG" id="mft:XA26_04160"/>
<evidence type="ECO:0000256" key="11">
    <source>
        <dbReference type="RuleBase" id="RU361277"/>
    </source>
</evidence>